<proteinExistence type="predicted"/>
<dbReference type="Gramene" id="C.cajan_22173.t">
    <property type="protein sequence ID" value="C.cajan_22173.t.cds1"/>
    <property type="gene ID" value="C.cajan_22173"/>
</dbReference>
<keyword evidence="3" id="KW-1185">Reference proteome</keyword>
<dbReference type="EMBL" id="CM003611">
    <property type="protein sequence ID" value="KYP60424.1"/>
    <property type="molecule type" value="Genomic_DNA"/>
</dbReference>
<evidence type="ECO:0000313" key="2">
    <source>
        <dbReference type="EMBL" id="KYP60424.1"/>
    </source>
</evidence>
<organism evidence="2 3">
    <name type="scientific">Cajanus cajan</name>
    <name type="common">Pigeon pea</name>
    <name type="synonym">Cajanus indicus</name>
    <dbReference type="NCBI Taxonomy" id="3821"/>
    <lineage>
        <taxon>Eukaryota</taxon>
        <taxon>Viridiplantae</taxon>
        <taxon>Streptophyta</taxon>
        <taxon>Embryophyta</taxon>
        <taxon>Tracheophyta</taxon>
        <taxon>Spermatophyta</taxon>
        <taxon>Magnoliopsida</taxon>
        <taxon>eudicotyledons</taxon>
        <taxon>Gunneridae</taxon>
        <taxon>Pentapetalae</taxon>
        <taxon>rosids</taxon>
        <taxon>fabids</taxon>
        <taxon>Fabales</taxon>
        <taxon>Fabaceae</taxon>
        <taxon>Papilionoideae</taxon>
        <taxon>50 kb inversion clade</taxon>
        <taxon>NPAAA clade</taxon>
        <taxon>indigoferoid/millettioid clade</taxon>
        <taxon>Phaseoleae</taxon>
        <taxon>Cajanus</taxon>
    </lineage>
</organism>
<evidence type="ECO:0000256" key="1">
    <source>
        <dbReference type="SAM" id="MobiDB-lite"/>
    </source>
</evidence>
<sequence length="88" mass="9801">MAGDEPMGEIPSESSRDPNLGSESLDEEKKLEDEKCLEECLKLSVVTEEVSGRVLAENGFLSLEEGSPKRSIEIDERCILMCPLLRLF</sequence>
<dbReference type="Proteomes" id="UP000075243">
    <property type="component" value="Chromosome 9"/>
</dbReference>
<protein>
    <submittedName>
        <fullName evidence="2">Uncharacterized protein</fullName>
    </submittedName>
</protein>
<feature type="region of interest" description="Disordered" evidence="1">
    <location>
        <begin position="1"/>
        <end position="33"/>
    </location>
</feature>
<gene>
    <name evidence="2" type="ORF">KK1_022829</name>
</gene>
<name>A0A151T036_CAJCA</name>
<evidence type="ECO:0000313" key="3">
    <source>
        <dbReference type="Proteomes" id="UP000075243"/>
    </source>
</evidence>
<accession>A0A151T036</accession>
<dbReference type="AlphaFoldDB" id="A0A151T036"/>
<reference evidence="2 3" key="1">
    <citation type="journal article" date="2012" name="Nat. Biotechnol.">
        <title>Draft genome sequence of pigeonpea (Cajanus cajan), an orphan legume crop of resource-poor farmers.</title>
        <authorList>
            <person name="Varshney R.K."/>
            <person name="Chen W."/>
            <person name="Li Y."/>
            <person name="Bharti A.K."/>
            <person name="Saxena R.K."/>
            <person name="Schlueter J.A."/>
            <person name="Donoghue M.T."/>
            <person name="Azam S."/>
            <person name="Fan G."/>
            <person name="Whaley A.M."/>
            <person name="Farmer A.D."/>
            <person name="Sheridan J."/>
            <person name="Iwata A."/>
            <person name="Tuteja R."/>
            <person name="Penmetsa R.V."/>
            <person name="Wu W."/>
            <person name="Upadhyaya H.D."/>
            <person name="Yang S.P."/>
            <person name="Shah T."/>
            <person name="Saxena K.B."/>
            <person name="Michael T."/>
            <person name="McCombie W.R."/>
            <person name="Yang B."/>
            <person name="Zhang G."/>
            <person name="Yang H."/>
            <person name="Wang J."/>
            <person name="Spillane C."/>
            <person name="Cook D.R."/>
            <person name="May G.D."/>
            <person name="Xu X."/>
            <person name="Jackson S.A."/>
        </authorList>
    </citation>
    <scope>NUCLEOTIDE SEQUENCE [LARGE SCALE GENOMIC DNA]</scope>
    <source>
        <strain evidence="3">cv. Asha</strain>
    </source>
</reference>